<evidence type="ECO:0000313" key="4">
    <source>
        <dbReference type="Proteomes" id="UP000183469"/>
    </source>
</evidence>
<dbReference type="OrthoDB" id="9783944at2"/>
<dbReference type="Proteomes" id="UP000183469">
    <property type="component" value="Unassembled WGS sequence"/>
</dbReference>
<dbReference type="CDD" id="cd05379">
    <property type="entry name" value="CAP_bacterial"/>
    <property type="match status" value="1"/>
</dbReference>
<evidence type="ECO:0000259" key="2">
    <source>
        <dbReference type="Pfam" id="PF00188"/>
    </source>
</evidence>
<dbReference type="RefSeq" id="WP_051608514.1">
    <property type="nucleotide sequence ID" value="NZ_FNQG01000002.1"/>
</dbReference>
<dbReference type="SUPFAM" id="SSF55797">
    <property type="entry name" value="PR-1-like"/>
    <property type="match status" value="1"/>
</dbReference>
<evidence type="ECO:0000256" key="1">
    <source>
        <dbReference type="SAM" id="SignalP"/>
    </source>
</evidence>
<protein>
    <submittedName>
        <fullName evidence="3">Cysteine-rich secretory protein family protein</fullName>
    </submittedName>
</protein>
<feature type="signal peptide" evidence="1">
    <location>
        <begin position="1"/>
        <end position="25"/>
    </location>
</feature>
<keyword evidence="1" id="KW-0732">Signal</keyword>
<gene>
    <name evidence="3" type="ORF">SAMN05660648_00106</name>
</gene>
<dbReference type="EMBL" id="FNQG01000002">
    <property type="protein sequence ID" value="SDZ73026.1"/>
    <property type="molecule type" value="Genomic_DNA"/>
</dbReference>
<organism evidence="3 4">
    <name type="scientific">Selenomonas ruminantium</name>
    <dbReference type="NCBI Taxonomy" id="971"/>
    <lineage>
        <taxon>Bacteria</taxon>
        <taxon>Bacillati</taxon>
        <taxon>Bacillota</taxon>
        <taxon>Negativicutes</taxon>
        <taxon>Selenomonadales</taxon>
        <taxon>Selenomonadaceae</taxon>
        <taxon>Selenomonas</taxon>
    </lineage>
</organism>
<dbReference type="Gene3D" id="3.40.33.10">
    <property type="entry name" value="CAP"/>
    <property type="match status" value="1"/>
</dbReference>
<sequence length="149" mass="16406">MKTWQRMVSLLVFAVVVMAATPAMAANLENSVLHFVNVERMAAGVQPLTMDETLAAASDIRAEEAGVHFAHQRPDGREVQSVVADESYSWFGENLAVSTAEDAAEIVQAWMNSPTHRANILNRHYTKMGVTCAKGADGRYYWAQEMACD</sequence>
<accession>A0A1H3VE03</accession>
<evidence type="ECO:0000313" key="3">
    <source>
        <dbReference type="EMBL" id="SDZ73026.1"/>
    </source>
</evidence>
<dbReference type="PANTHER" id="PTHR31157:SF1">
    <property type="entry name" value="SCP DOMAIN-CONTAINING PROTEIN"/>
    <property type="match status" value="1"/>
</dbReference>
<feature type="chain" id="PRO_5010241864" evidence="1">
    <location>
        <begin position="26"/>
        <end position="149"/>
    </location>
</feature>
<name>A0A1H3VE03_SELRU</name>
<dbReference type="Pfam" id="PF00188">
    <property type="entry name" value="CAP"/>
    <property type="match status" value="1"/>
</dbReference>
<dbReference type="InterPro" id="IPR014044">
    <property type="entry name" value="CAP_dom"/>
</dbReference>
<dbReference type="InterPro" id="IPR035940">
    <property type="entry name" value="CAP_sf"/>
</dbReference>
<reference evidence="3 4" key="1">
    <citation type="submission" date="2016-10" db="EMBL/GenBank/DDBJ databases">
        <authorList>
            <person name="de Groot N.N."/>
        </authorList>
    </citation>
    <scope>NUCLEOTIDE SEQUENCE [LARGE SCALE GENOMIC DNA]</scope>
    <source>
        <strain evidence="3 4">DSM 2872</strain>
    </source>
</reference>
<dbReference type="PANTHER" id="PTHR31157">
    <property type="entry name" value="SCP DOMAIN-CONTAINING PROTEIN"/>
    <property type="match status" value="1"/>
</dbReference>
<feature type="domain" description="SCP" evidence="2">
    <location>
        <begin position="33"/>
        <end position="145"/>
    </location>
</feature>
<proteinExistence type="predicted"/>
<dbReference type="AlphaFoldDB" id="A0A1H3VE03"/>